<gene>
    <name evidence="1" type="ORF">LMG21510_00773</name>
</gene>
<sequence length="77" mass="8010">MVSADLVPSPVVCMAMGVEGDAAPDEAVRAFPDAVVARSAGMAGKWSYGHYLPRFPSSIHCGTLDPEILCAAVLGYN</sequence>
<evidence type="ECO:0000313" key="1">
    <source>
        <dbReference type="EMBL" id="CAG9167535.1"/>
    </source>
</evidence>
<reference evidence="1 2" key="1">
    <citation type="submission" date="2021-08" db="EMBL/GenBank/DDBJ databases">
        <authorList>
            <person name="Peeters C."/>
        </authorList>
    </citation>
    <scope>NUCLEOTIDE SEQUENCE [LARGE SCALE GENOMIC DNA]</scope>
    <source>
        <strain evidence="1 2">LMG 21510</strain>
    </source>
</reference>
<name>A0ABM8WJQ9_9BURK</name>
<comment type="caution">
    <text evidence="1">The sequence shown here is derived from an EMBL/GenBank/DDBJ whole genome shotgun (WGS) entry which is preliminary data.</text>
</comment>
<accession>A0ABM8WJQ9</accession>
<dbReference type="RefSeq" id="WP_224039767.1">
    <property type="nucleotide sequence ID" value="NZ_CAJZAH010000001.1"/>
</dbReference>
<evidence type="ECO:0000313" key="2">
    <source>
        <dbReference type="Proteomes" id="UP000721236"/>
    </source>
</evidence>
<keyword evidence="2" id="KW-1185">Reference proteome</keyword>
<dbReference type="Proteomes" id="UP000721236">
    <property type="component" value="Unassembled WGS sequence"/>
</dbReference>
<dbReference type="EMBL" id="CAJZAH010000001">
    <property type="protein sequence ID" value="CAG9167535.1"/>
    <property type="molecule type" value="Genomic_DNA"/>
</dbReference>
<protein>
    <submittedName>
        <fullName evidence="1">Uncharacterized protein</fullName>
    </submittedName>
</protein>
<proteinExistence type="predicted"/>
<organism evidence="1 2">
    <name type="scientific">Cupriavidus respiraculi</name>
    <dbReference type="NCBI Taxonomy" id="195930"/>
    <lineage>
        <taxon>Bacteria</taxon>
        <taxon>Pseudomonadati</taxon>
        <taxon>Pseudomonadota</taxon>
        <taxon>Betaproteobacteria</taxon>
        <taxon>Burkholderiales</taxon>
        <taxon>Burkholderiaceae</taxon>
        <taxon>Cupriavidus</taxon>
    </lineage>
</organism>